<dbReference type="Proteomes" id="UP001154282">
    <property type="component" value="Unassembled WGS sequence"/>
</dbReference>
<comment type="subcellular location">
    <subcellularLocation>
        <location evidence="1 6">Secreted</location>
    </subcellularLocation>
</comment>
<gene>
    <name evidence="7" type="ORF">LITE_LOCUS49260</name>
</gene>
<keyword evidence="4 6" id="KW-0964">Secreted</keyword>
<reference evidence="7" key="1">
    <citation type="submission" date="2022-08" db="EMBL/GenBank/DDBJ databases">
        <authorList>
            <person name="Gutierrez-Valencia J."/>
        </authorList>
    </citation>
    <scope>NUCLEOTIDE SEQUENCE</scope>
</reference>
<dbReference type="Pfam" id="PF05938">
    <property type="entry name" value="Self-incomp_S1"/>
    <property type="match status" value="1"/>
</dbReference>
<evidence type="ECO:0000313" key="7">
    <source>
        <dbReference type="EMBL" id="CAI0559509.1"/>
    </source>
</evidence>
<evidence type="ECO:0000256" key="3">
    <source>
        <dbReference type="ARBA" id="ARBA00022471"/>
    </source>
</evidence>
<evidence type="ECO:0000313" key="8">
    <source>
        <dbReference type="Proteomes" id="UP001154282"/>
    </source>
</evidence>
<dbReference type="EMBL" id="CAMGYJ010000011">
    <property type="protein sequence ID" value="CAI0559509.1"/>
    <property type="molecule type" value="Genomic_DNA"/>
</dbReference>
<organism evidence="7 8">
    <name type="scientific">Linum tenue</name>
    <dbReference type="NCBI Taxonomy" id="586396"/>
    <lineage>
        <taxon>Eukaryota</taxon>
        <taxon>Viridiplantae</taxon>
        <taxon>Streptophyta</taxon>
        <taxon>Embryophyta</taxon>
        <taxon>Tracheophyta</taxon>
        <taxon>Spermatophyta</taxon>
        <taxon>Magnoliopsida</taxon>
        <taxon>eudicotyledons</taxon>
        <taxon>Gunneridae</taxon>
        <taxon>Pentapetalae</taxon>
        <taxon>rosids</taxon>
        <taxon>fabids</taxon>
        <taxon>Malpighiales</taxon>
        <taxon>Linaceae</taxon>
        <taxon>Linum</taxon>
    </lineage>
</organism>
<dbReference type="GO" id="GO:0005576">
    <property type="term" value="C:extracellular region"/>
    <property type="evidence" value="ECO:0007669"/>
    <property type="project" value="UniProtKB-SubCell"/>
</dbReference>
<keyword evidence="5 6" id="KW-0732">Signal</keyword>
<protein>
    <recommendedName>
        <fullName evidence="6">S-protein homolog</fullName>
    </recommendedName>
</protein>
<name>A0AAV0RSH5_9ROSI</name>
<evidence type="ECO:0000256" key="1">
    <source>
        <dbReference type="ARBA" id="ARBA00004613"/>
    </source>
</evidence>
<keyword evidence="8" id="KW-1185">Reference proteome</keyword>
<dbReference type="GO" id="GO:0060320">
    <property type="term" value="P:rejection of self pollen"/>
    <property type="evidence" value="ECO:0007669"/>
    <property type="project" value="UniProtKB-KW"/>
</dbReference>
<accession>A0AAV0RSH5</accession>
<comment type="similarity">
    <text evidence="2 6">Belongs to the plant self-incompatibility (S1) protein family.</text>
</comment>
<dbReference type="PANTHER" id="PTHR31232:SF149">
    <property type="entry name" value="S-PROTEIN HOMOLOG"/>
    <property type="match status" value="1"/>
</dbReference>
<comment type="caution">
    <text evidence="7">The sequence shown here is derived from an EMBL/GenBank/DDBJ whole genome shotgun (WGS) entry which is preliminary data.</text>
</comment>
<evidence type="ECO:0000256" key="6">
    <source>
        <dbReference type="RuleBase" id="RU367044"/>
    </source>
</evidence>
<evidence type="ECO:0000256" key="4">
    <source>
        <dbReference type="ARBA" id="ARBA00022525"/>
    </source>
</evidence>
<evidence type="ECO:0000256" key="5">
    <source>
        <dbReference type="ARBA" id="ARBA00022729"/>
    </source>
</evidence>
<sequence length="145" mass="17055">MRRAILIVNVISMVIFTVVNDVAKAERTNGFFPIKKTVTITNALQSRAQVKLHCKSKDDDLGIRMLRYDDSFHFGFRPNIFFTTLFYCSFEWPGSGRVHWYDVYDDMAMNCINCKYLVKPFGLCKYNLQTHDYDKCEPWNNEEIV</sequence>
<dbReference type="AlphaFoldDB" id="A0AAV0RSH5"/>
<feature type="signal peptide" evidence="6">
    <location>
        <begin position="1"/>
        <end position="25"/>
    </location>
</feature>
<proteinExistence type="inferred from homology"/>
<keyword evidence="3 6" id="KW-0713">Self-incompatibility</keyword>
<feature type="chain" id="PRO_5043091665" description="S-protein homolog" evidence="6">
    <location>
        <begin position="26"/>
        <end position="145"/>
    </location>
</feature>
<dbReference type="PANTHER" id="PTHR31232">
    <property type="match status" value="1"/>
</dbReference>
<evidence type="ECO:0000256" key="2">
    <source>
        <dbReference type="ARBA" id="ARBA00005581"/>
    </source>
</evidence>
<dbReference type="InterPro" id="IPR010264">
    <property type="entry name" value="Self-incomp_S1"/>
</dbReference>